<reference evidence="2 3" key="1">
    <citation type="submission" date="2023-08" db="EMBL/GenBank/DDBJ databases">
        <title>Annotated Genome Sequence of Vanrija albida AlHP1.</title>
        <authorList>
            <person name="Herzog R."/>
        </authorList>
    </citation>
    <scope>NUCLEOTIDE SEQUENCE [LARGE SCALE GENOMIC DNA]</scope>
    <source>
        <strain evidence="2 3">AlHP1</strain>
    </source>
</reference>
<evidence type="ECO:0008006" key="4">
    <source>
        <dbReference type="Google" id="ProtNLM"/>
    </source>
</evidence>
<keyword evidence="3" id="KW-1185">Reference proteome</keyword>
<feature type="region of interest" description="Disordered" evidence="1">
    <location>
        <begin position="1"/>
        <end position="47"/>
    </location>
</feature>
<organism evidence="2 3">
    <name type="scientific">Vanrija albida</name>
    <dbReference type="NCBI Taxonomy" id="181172"/>
    <lineage>
        <taxon>Eukaryota</taxon>
        <taxon>Fungi</taxon>
        <taxon>Dikarya</taxon>
        <taxon>Basidiomycota</taxon>
        <taxon>Agaricomycotina</taxon>
        <taxon>Tremellomycetes</taxon>
        <taxon>Trichosporonales</taxon>
        <taxon>Trichosporonaceae</taxon>
        <taxon>Vanrija</taxon>
    </lineage>
</organism>
<evidence type="ECO:0000313" key="3">
    <source>
        <dbReference type="Proteomes" id="UP001565368"/>
    </source>
</evidence>
<evidence type="ECO:0000313" key="2">
    <source>
        <dbReference type="EMBL" id="KAL1411182.1"/>
    </source>
</evidence>
<feature type="compositionally biased region" description="Pro residues" evidence="1">
    <location>
        <begin position="19"/>
        <end position="28"/>
    </location>
</feature>
<dbReference type="Proteomes" id="UP001565368">
    <property type="component" value="Unassembled WGS sequence"/>
</dbReference>
<dbReference type="GeneID" id="95983176"/>
<sequence length="257" mass="26518">MPDPAADPANPRVLFAPTSLPPTLPPNPSNVASHEAPDSPAPASAHDAVVARLLASRPPLPPRAASAPSVPSEARSIAELMAAETLEPSGARVSRALNDHIAAVLAAQDEIGRAHLALEGIGDPFEDRGASARQLHAREAGVDAIMARLAELAGDLRSYHTLGTPVFAFAPAAPRVPTLQDGGATTPIAAAPRTPVVTIAHRGNAEPAEPSPLSALRRPALWLHRLDDGAHHAHHASPTEMSAKSPLSAETPAMSPF</sequence>
<accession>A0ABR3Q9J3</accession>
<protein>
    <recommendedName>
        <fullName evidence="4">Mediator complex subunit 11</fullName>
    </recommendedName>
</protein>
<dbReference type="EMBL" id="JBBXJM010000002">
    <property type="protein sequence ID" value="KAL1411182.1"/>
    <property type="molecule type" value="Genomic_DNA"/>
</dbReference>
<name>A0ABR3Q9J3_9TREE</name>
<evidence type="ECO:0000256" key="1">
    <source>
        <dbReference type="SAM" id="MobiDB-lite"/>
    </source>
</evidence>
<gene>
    <name evidence="2" type="ORF">Q8F55_002133</name>
</gene>
<comment type="caution">
    <text evidence="2">The sequence shown here is derived from an EMBL/GenBank/DDBJ whole genome shotgun (WGS) entry which is preliminary data.</text>
</comment>
<proteinExistence type="predicted"/>
<feature type="region of interest" description="Disordered" evidence="1">
    <location>
        <begin position="231"/>
        <end position="257"/>
    </location>
</feature>
<dbReference type="RefSeq" id="XP_069211126.1">
    <property type="nucleotide sequence ID" value="XM_069350740.1"/>
</dbReference>